<dbReference type="EMBL" id="CP002565">
    <property type="protein sequence ID" value="AEB67454.1"/>
    <property type="molecule type" value="Genomic_DNA"/>
</dbReference>
<dbReference type="HOGENOM" id="CLU_1313122_0_0_2"/>
<dbReference type="AlphaFoldDB" id="F4BXE1"/>
<protein>
    <recommendedName>
        <fullName evidence="4">MFS transporter</fullName>
    </recommendedName>
</protein>
<feature type="transmembrane region" description="Helical" evidence="1">
    <location>
        <begin position="20"/>
        <end position="43"/>
    </location>
</feature>
<keyword evidence="1" id="KW-0812">Transmembrane</keyword>
<dbReference type="SUPFAM" id="SSF103473">
    <property type="entry name" value="MFS general substrate transporter"/>
    <property type="match status" value="1"/>
</dbReference>
<dbReference type="STRING" id="990316.MCON_0626"/>
<reference evidence="2 3" key="1">
    <citation type="journal article" date="2011" name="J. Bacteriol.">
        <title>Complete genome sequence of Methanosaeta concilii, a specialist in aceticlastic methanogenesis.</title>
        <authorList>
            <person name="Barber R.D."/>
            <person name="Zhang L."/>
            <person name="Harnack M."/>
            <person name="Olson M.V."/>
            <person name="Kaul R."/>
            <person name="Ingram-Smith C."/>
            <person name="Smith K.S."/>
        </authorList>
    </citation>
    <scope>NUCLEOTIDE SEQUENCE [LARGE SCALE GENOMIC DNA]</scope>
    <source>
        <strain evidence="3">ATCC 5969 / DSM 3671 / JCM 10134 / NBRC 103675 / OCM 69 / GP-6</strain>
    </source>
</reference>
<keyword evidence="3" id="KW-1185">Reference proteome</keyword>
<organism evidence="2 3">
    <name type="scientific">Methanothrix soehngenii (strain ATCC 5969 / DSM 3671 / JCM 10134 / NBRC 103675 / OCM 69 / GP-6)</name>
    <name type="common">Methanosaeta concilii</name>
    <dbReference type="NCBI Taxonomy" id="990316"/>
    <lineage>
        <taxon>Archaea</taxon>
        <taxon>Methanobacteriati</taxon>
        <taxon>Methanobacteriota</taxon>
        <taxon>Stenosarchaea group</taxon>
        <taxon>Methanomicrobia</taxon>
        <taxon>Methanotrichales</taxon>
        <taxon>Methanotrichaceae</taxon>
        <taxon>Methanothrix</taxon>
    </lineage>
</organism>
<feature type="transmembrane region" description="Helical" evidence="1">
    <location>
        <begin position="83"/>
        <end position="101"/>
    </location>
</feature>
<evidence type="ECO:0000256" key="1">
    <source>
        <dbReference type="SAM" id="Phobius"/>
    </source>
</evidence>
<feature type="transmembrane region" description="Helical" evidence="1">
    <location>
        <begin position="55"/>
        <end position="71"/>
    </location>
</feature>
<feature type="transmembrane region" description="Helical" evidence="1">
    <location>
        <begin position="107"/>
        <end position="123"/>
    </location>
</feature>
<dbReference type="Proteomes" id="UP000007807">
    <property type="component" value="Chromosome"/>
</dbReference>
<dbReference type="KEGG" id="mcj:MCON_0626"/>
<feature type="transmembrane region" description="Helical" evidence="1">
    <location>
        <begin position="143"/>
        <end position="163"/>
    </location>
</feature>
<sequence>MLQALCRLCRVAGNPGFSSLLILFSLPSMSALAFIASSSYIYINGFGLSAQVYSYYYAINAIAMIFGPMLYMRVSRKCHRRSIIIVCFAAISASGLLISFVGGFQPWILTIVLLPATICGNCVRTPGANLMLEQQREDTGSAAALMSFSSIFIGSIGMTIISLNWSNTILVLGIMNILIGLVCEALWLRISQKPYVMQVPERYIAAASR</sequence>
<name>F4BXE1_METSG</name>
<dbReference type="InterPro" id="IPR036259">
    <property type="entry name" value="MFS_trans_sf"/>
</dbReference>
<dbReference type="InParanoid" id="F4BXE1"/>
<evidence type="ECO:0008006" key="4">
    <source>
        <dbReference type="Google" id="ProtNLM"/>
    </source>
</evidence>
<accession>F4BXE1</accession>
<dbReference type="Gene3D" id="1.20.1720.10">
    <property type="entry name" value="Multidrug resistance protein D"/>
    <property type="match status" value="1"/>
</dbReference>
<gene>
    <name evidence="2" type="ordered locus">MCON_0626</name>
</gene>
<evidence type="ECO:0000313" key="3">
    <source>
        <dbReference type="Proteomes" id="UP000007807"/>
    </source>
</evidence>
<evidence type="ECO:0000313" key="2">
    <source>
        <dbReference type="EMBL" id="AEB67454.1"/>
    </source>
</evidence>
<proteinExistence type="predicted"/>
<keyword evidence="1" id="KW-0472">Membrane</keyword>
<feature type="transmembrane region" description="Helical" evidence="1">
    <location>
        <begin position="169"/>
        <end position="188"/>
    </location>
</feature>
<keyword evidence="1" id="KW-1133">Transmembrane helix</keyword>